<dbReference type="RefSeq" id="WP_344778019.1">
    <property type="nucleotide sequence ID" value="NZ_BAABAH010000016.1"/>
</dbReference>
<dbReference type="Gene3D" id="1.10.1470.10">
    <property type="entry name" value="YjbJ"/>
    <property type="match status" value="1"/>
</dbReference>
<evidence type="ECO:0000256" key="2">
    <source>
        <dbReference type="SAM" id="MobiDB-lite"/>
    </source>
</evidence>
<keyword evidence="5" id="KW-1185">Reference proteome</keyword>
<organism evidence="4 5">
    <name type="scientific">Nocardioides panacisoli</name>
    <dbReference type="NCBI Taxonomy" id="627624"/>
    <lineage>
        <taxon>Bacteria</taxon>
        <taxon>Bacillati</taxon>
        <taxon>Actinomycetota</taxon>
        <taxon>Actinomycetes</taxon>
        <taxon>Propionibacteriales</taxon>
        <taxon>Nocardioidaceae</taxon>
        <taxon>Nocardioides</taxon>
    </lineage>
</organism>
<evidence type="ECO:0000256" key="1">
    <source>
        <dbReference type="ARBA" id="ARBA00009129"/>
    </source>
</evidence>
<sequence>MGTDDKLKNTANEKLGEAKEAMGKASGDDDLEKEGKTDQVKSDLKQAGEKVKDAFK</sequence>
<feature type="domain" description="CsbD-like" evidence="3">
    <location>
        <begin position="5"/>
        <end position="56"/>
    </location>
</feature>
<proteinExistence type="inferred from homology"/>
<evidence type="ECO:0000313" key="5">
    <source>
        <dbReference type="Proteomes" id="UP001501821"/>
    </source>
</evidence>
<dbReference type="EMBL" id="BAABAH010000016">
    <property type="protein sequence ID" value="GAA3831340.1"/>
    <property type="molecule type" value="Genomic_DNA"/>
</dbReference>
<evidence type="ECO:0000259" key="3">
    <source>
        <dbReference type="Pfam" id="PF05532"/>
    </source>
</evidence>
<evidence type="ECO:0000313" key="4">
    <source>
        <dbReference type="EMBL" id="GAA3831340.1"/>
    </source>
</evidence>
<name>A0ABP7J177_9ACTN</name>
<protein>
    <submittedName>
        <fullName evidence="4">CsbD family protein</fullName>
    </submittedName>
</protein>
<accession>A0ABP7J177</accession>
<dbReference type="SUPFAM" id="SSF69047">
    <property type="entry name" value="Hypothetical protein YjbJ"/>
    <property type="match status" value="1"/>
</dbReference>
<comment type="similarity">
    <text evidence="1">Belongs to the UPF0337 (CsbD) family.</text>
</comment>
<dbReference type="Proteomes" id="UP001501821">
    <property type="component" value="Unassembled WGS sequence"/>
</dbReference>
<gene>
    <name evidence="4" type="ORF">GCM10022242_35830</name>
</gene>
<reference evidence="5" key="1">
    <citation type="journal article" date="2019" name="Int. J. Syst. Evol. Microbiol.">
        <title>The Global Catalogue of Microorganisms (GCM) 10K type strain sequencing project: providing services to taxonomists for standard genome sequencing and annotation.</title>
        <authorList>
            <consortium name="The Broad Institute Genomics Platform"/>
            <consortium name="The Broad Institute Genome Sequencing Center for Infectious Disease"/>
            <person name="Wu L."/>
            <person name="Ma J."/>
        </authorList>
    </citation>
    <scope>NUCLEOTIDE SEQUENCE [LARGE SCALE GENOMIC DNA]</scope>
    <source>
        <strain evidence="5">JCM 16953</strain>
    </source>
</reference>
<feature type="region of interest" description="Disordered" evidence="2">
    <location>
        <begin position="1"/>
        <end position="56"/>
    </location>
</feature>
<dbReference type="InterPro" id="IPR008462">
    <property type="entry name" value="CsbD"/>
</dbReference>
<dbReference type="InterPro" id="IPR036629">
    <property type="entry name" value="YjbJ_sf"/>
</dbReference>
<dbReference type="Pfam" id="PF05532">
    <property type="entry name" value="CsbD"/>
    <property type="match status" value="1"/>
</dbReference>
<feature type="compositionally biased region" description="Basic and acidic residues" evidence="2">
    <location>
        <begin position="33"/>
        <end position="56"/>
    </location>
</feature>
<comment type="caution">
    <text evidence="4">The sequence shown here is derived from an EMBL/GenBank/DDBJ whole genome shotgun (WGS) entry which is preliminary data.</text>
</comment>